<feature type="non-terminal residue" evidence="1">
    <location>
        <position position="240"/>
    </location>
</feature>
<organism evidence="1 2">
    <name type="scientific">Spiromyces aspiralis</name>
    <dbReference type="NCBI Taxonomy" id="68401"/>
    <lineage>
        <taxon>Eukaryota</taxon>
        <taxon>Fungi</taxon>
        <taxon>Fungi incertae sedis</taxon>
        <taxon>Zoopagomycota</taxon>
        <taxon>Kickxellomycotina</taxon>
        <taxon>Kickxellomycetes</taxon>
        <taxon>Kickxellales</taxon>
        <taxon>Kickxellaceae</taxon>
        <taxon>Spiromyces</taxon>
    </lineage>
</organism>
<protein>
    <submittedName>
        <fullName evidence="1">Poly(U)-specific 3'-to-5' RNA exonuclease</fullName>
    </submittedName>
</protein>
<dbReference type="EMBL" id="JAMZIH010006875">
    <property type="protein sequence ID" value="KAJ1673493.1"/>
    <property type="molecule type" value="Genomic_DNA"/>
</dbReference>
<evidence type="ECO:0000313" key="2">
    <source>
        <dbReference type="Proteomes" id="UP001145114"/>
    </source>
</evidence>
<keyword evidence="2" id="KW-1185">Reference proteome</keyword>
<accession>A0ACC1HEF6</accession>
<keyword evidence="1" id="KW-0378">Hydrolase</keyword>
<evidence type="ECO:0000313" key="1">
    <source>
        <dbReference type="EMBL" id="KAJ1673493.1"/>
    </source>
</evidence>
<reference evidence="1" key="1">
    <citation type="submission" date="2022-06" db="EMBL/GenBank/DDBJ databases">
        <title>Phylogenomic reconstructions and comparative analyses of Kickxellomycotina fungi.</title>
        <authorList>
            <person name="Reynolds N.K."/>
            <person name="Stajich J.E."/>
            <person name="Barry K."/>
            <person name="Grigoriev I.V."/>
            <person name="Crous P."/>
            <person name="Smith M.E."/>
        </authorList>
    </citation>
    <scope>NUCLEOTIDE SEQUENCE</scope>
    <source>
        <strain evidence="1">RSA 2271</strain>
    </source>
</reference>
<keyword evidence="1" id="KW-0540">Nuclease</keyword>
<proteinExistence type="predicted"/>
<keyword evidence="1" id="KW-0269">Exonuclease</keyword>
<dbReference type="Proteomes" id="UP001145114">
    <property type="component" value="Unassembled WGS sequence"/>
</dbReference>
<gene>
    <name evidence="1" type="primary">USB1</name>
    <name evidence="1" type="ORF">EV182_005119</name>
</gene>
<name>A0ACC1HEF6_9FUNG</name>
<comment type="caution">
    <text evidence="1">The sequence shown here is derived from an EMBL/GenBank/DDBJ whole genome shotgun (WGS) entry which is preliminary data.</text>
</comment>
<sequence length="240" mass="25457">MEYINEYESSSSSSSDEGAGVLAAVAPPLPGSGTPTATDVRPAHLSAARAVGPPTLGPGACLLHVYVEVHADHDLLKMLERCLADMNACSKPAAGQQGILPVEGLCSGGADGRDTARLHISLSRPVVLKRHHLPPFLGRLSESLRSQPGFRVGFSGFECFVNDTQTRSFMALLVGHGADKLGLLLGRVNECLAAYGQAQFYENPRFHASFAYSEGAEAIRRELADVLDARYGTKALGLDP</sequence>